<evidence type="ECO:0000256" key="1">
    <source>
        <dbReference type="SAM" id="MobiDB-lite"/>
    </source>
</evidence>
<evidence type="ECO:0000313" key="3">
    <source>
        <dbReference type="EMBL" id="KPA35141.1"/>
    </source>
</evidence>
<protein>
    <submittedName>
        <fullName evidence="3">Uncharacterized protein</fullName>
    </submittedName>
</protein>
<dbReference type="Proteomes" id="UP000037904">
    <property type="component" value="Unassembled WGS sequence"/>
</dbReference>
<comment type="caution">
    <text evidence="3">The sequence shown here is derived from an EMBL/GenBank/DDBJ whole genome shotgun (WGS) entry which is preliminary data.</text>
</comment>
<dbReference type="AlphaFoldDB" id="A0A0N0DAC5"/>
<organism evidence="3 4">
    <name type="scientific">Fusarium langsethiae</name>
    <dbReference type="NCBI Taxonomy" id="179993"/>
    <lineage>
        <taxon>Eukaryota</taxon>
        <taxon>Fungi</taxon>
        <taxon>Dikarya</taxon>
        <taxon>Ascomycota</taxon>
        <taxon>Pezizomycotina</taxon>
        <taxon>Sordariomycetes</taxon>
        <taxon>Hypocreomycetidae</taxon>
        <taxon>Hypocreales</taxon>
        <taxon>Nectriaceae</taxon>
        <taxon>Fusarium</taxon>
    </lineage>
</organism>
<evidence type="ECO:0000313" key="4">
    <source>
        <dbReference type="Proteomes" id="UP000037904"/>
    </source>
</evidence>
<accession>A0A0N0DAC5</accession>
<feature type="signal peptide" evidence="2">
    <location>
        <begin position="1"/>
        <end position="21"/>
    </location>
</feature>
<feature type="compositionally biased region" description="Low complexity" evidence="1">
    <location>
        <begin position="78"/>
        <end position="92"/>
    </location>
</feature>
<proteinExistence type="predicted"/>
<feature type="compositionally biased region" description="Polar residues" evidence="1">
    <location>
        <begin position="129"/>
        <end position="138"/>
    </location>
</feature>
<feature type="chain" id="PRO_5005846404" evidence="2">
    <location>
        <begin position="22"/>
        <end position="319"/>
    </location>
</feature>
<keyword evidence="4" id="KW-1185">Reference proteome</keyword>
<name>A0A0N0DAC5_FUSLA</name>
<feature type="region of interest" description="Disordered" evidence="1">
    <location>
        <begin position="47"/>
        <end position="113"/>
    </location>
</feature>
<feature type="compositionally biased region" description="Low complexity" evidence="1">
    <location>
        <begin position="139"/>
        <end position="154"/>
    </location>
</feature>
<feature type="region of interest" description="Disordered" evidence="1">
    <location>
        <begin position="128"/>
        <end position="168"/>
    </location>
</feature>
<feature type="compositionally biased region" description="Basic and acidic residues" evidence="1">
    <location>
        <begin position="61"/>
        <end position="70"/>
    </location>
</feature>
<keyword evidence="2" id="KW-0732">Signal</keyword>
<gene>
    <name evidence="3" type="ORF">FLAG1_12197</name>
</gene>
<evidence type="ECO:0000256" key="2">
    <source>
        <dbReference type="SAM" id="SignalP"/>
    </source>
</evidence>
<sequence length="319" mass="35171">MQVFVFAWREAIMTCFWRCVAVLFKQIIQQFDITQESPPTVELSALTLRDDPDSSILPDKVQPRPDRTSDNESDLESEAAPTLLSSSPSHLTAYVEDGNDDDTPGDFGFNNDAASDSSVSVRPLWTGSARHNSQSLQRRSSAFSSTPSSRVSSSSPPPGPSSVSSAGGDESILSGYLQVIREQDTAGGPDFLRAQSVVYDRVLRTFFNHQCNCPNSHECAEYIGHYLPPLPTIFAQRDNAYDARASFPQWQDFLSDKQPEPLSLYKTQASLPHGSVVVARQWDVDSIWLGAKSLSAIRAQRSSYVNQINFGPEVDLIDS</sequence>
<dbReference type="EMBL" id="JXCE01001521">
    <property type="protein sequence ID" value="KPA35141.1"/>
    <property type="molecule type" value="Genomic_DNA"/>
</dbReference>
<feature type="non-terminal residue" evidence="3">
    <location>
        <position position="319"/>
    </location>
</feature>
<reference evidence="3 4" key="1">
    <citation type="submission" date="2015-04" db="EMBL/GenBank/DDBJ databases">
        <title>The draft genome sequence of Fusarium langsethiae, a T-2/HT-2 mycotoxin producer.</title>
        <authorList>
            <person name="Lysoe E."/>
            <person name="Divon H.H."/>
            <person name="Terzi V."/>
            <person name="Orru L."/>
            <person name="Lamontanara A."/>
            <person name="Kolseth A.-K."/>
            <person name="Frandsen R.J."/>
            <person name="Nielsen K."/>
            <person name="Thrane U."/>
        </authorList>
    </citation>
    <scope>NUCLEOTIDE SEQUENCE [LARGE SCALE GENOMIC DNA]</scope>
    <source>
        <strain evidence="3 4">Fl201059</strain>
    </source>
</reference>